<evidence type="ECO:0000313" key="1">
    <source>
        <dbReference type="EMBL" id="OGG56087.1"/>
    </source>
</evidence>
<evidence type="ECO:0000313" key="2">
    <source>
        <dbReference type="Proteomes" id="UP000178606"/>
    </source>
</evidence>
<dbReference type="AlphaFoldDB" id="A0A1F6D404"/>
<reference evidence="1 2" key="1">
    <citation type="journal article" date="2016" name="Nat. Commun.">
        <title>Thousands of microbial genomes shed light on interconnected biogeochemical processes in an aquifer system.</title>
        <authorList>
            <person name="Anantharaman K."/>
            <person name="Brown C.T."/>
            <person name="Hug L.A."/>
            <person name="Sharon I."/>
            <person name="Castelle C.J."/>
            <person name="Probst A.J."/>
            <person name="Thomas B.C."/>
            <person name="Singh A."/>
            <person name="Wilkins M.J."/>
            <person name="Karaoz U."/>
            <person name="Brodie E.L."/>
            <person name="Williams K.H."/>
            <person name="Hubbard S.S."/>
            <person name="Banfield J.F."/>
        </authorList>
    </citation>
    <scope>NUCLEOTIDE SEQUENCE [LARGE SCALE GENOMIC DNA]</scope>
    <source>
        <strain evidence="2">RIFCSPLOWO2_12_FULL_64_10</strain>
    </source>
</reference>
<sequence>MQDRYLEITFHKGKPLAGYLYLAREVGVRSIRSEATGKGLVVDFGPDGRPIGIEITAPSRITLAEVNELLQRYGLSPLSIEELAPLQAA</sequence>
<name>A0A1F6D404_HANXR</name>
<dbReference type="Proteomes" id="UP000178606">
    <property type="component" value="Unassembled WGS sequence"/>
</dbReference>
<protein>
    <recommendedName>
        <fullName evidence="3">DUF2283 domain-containing protein</fullName>
    </recommendedName>
</protein>
<gene>
    <name evidence="1" type="ORF">A3F84_01355</name>
</gene>
<accession>A0A1F6D404</accession>
<dbReference type="EMBL" id="MFKF01000048">
    <property type="protein sequence ID" value="OGG56087.1"/>
    <property type="molecule type" value="Genomic_DNA"/>
</dbReference>
<evidence type="ECO:0008006" key="3">
    <source>
        <dbReference type="Google" id="ProtNLM"/>
    </source>
</evidence>
<comment type="caution">
    <text evidence="1">The sequence shown here is derived from an EMBL/GenBank/DDBJ whole genome shotgun (WGS) entry which is preliminary data.</text>
</comment>
<proteinExistence type="predicted"/>
<organism evidence="1 2">
    <name type="scientific">Handelsmanbacteria sp. (strain RIFCSPLOWO2_12_FULL_64_10)</name>
    <dbReference type="NCBI Taxonomy" id="1817868"/>
    <lineage>
        <taxon>Bacteria</taxon>
        <taxon>Candidatus Handelsmaniibacteriota</taxon>
    </lineage>
</organism>